<dbReference type="Proteomes" id="UP000774283">
    <property type="component" value="Unassembled WGS sequence"/>
</dbReference>
<dbReference type="EMBL" id="JAAXOW010000001">
    <property type="protein sequence ID" value="NKX92468.1"/>
    <property type="molecule type" value="Genomic_DNA"/>
</dbReference>
<evidence type="ECO:0000313" key="1">
    <source>
        <dbReference type="EMBL" id="NKX92468.1"/>
    </source>
</evidence>
<keyword evidence="2" id="KW-1185">Reference proteome</keyword>
<sequence>MTMQIGTTAALDDLRLRRRALRSEVNRVLHWRRLIKARIDLSVAGALLPDRLGIDAWDVLRPADSVLPDHVRMAQLVRGSGSASAVLDLPELRDIDRHLAAYGAHARSELERVTSLLVELLSQDLTEEHAGL</sequence>
<comment type="caution">
    <text evidence="1">The sequence shown here is derived from an EMBL/GenBank/DDBJ whole genome shotgun (WGS) entry which is preliminary data.</text>
</comment>
<dbReference type="AlphaFoldDB" id="A0A9X5FI13"/>
<accession>A0A9X5FI13</accession>
<dbReference type="RefSeq" id="WP_168446500.1">
    <property type="nucleotide sequence ID" value="NZ_JAAXOW010000001.1"/>
</dbReference>
<name>A0A9X5FI13_9MICO</name>
<evidence type="ECO:0000313" key="2">
    <source>
        <dbReference type="Proteomes" id="UP000774283"/>
    </source>
</evidence>
<protein>
    <submittedName>
        <fullName evidence="1">Uncharacterized protein</fullName>
    </submittedName>
</protein>
<reference evidence="1 2" key="1">
    <citation type="submission" date="2020-04" db="EMBL/GenBank/DDBJ databases">
        <title>MicrobeNet Type strains.</title>
        <authorList>
            <person name="Nicholson A.C."/>
        </authorList>
    </citation>
    <scope>NUCLEOTIDE SEQUENCE [LARGE SCALE GENOMIC DNA]</scope>
    <source>
        <strain evidence="1 2">ATCC BAA-789</strain>
    </source>
</reference>
<gene>
    <name evidence="1" type="ORF">HF995_04120</name>
</gene>
<proteinExistence type="predicted"/>
<organism evidence="1 2">
    <name type="scientific">Sanguibacter hominis ATCC BAA-789</name>
    <dbReference type="NCBI Taxonomy" id="1312740"/>
    <lineage>
        <taxon>Bacteria</taxon>
        <taxon>Bacillati</taxon>
        <taxon>Actinomycetota</taxon>
        <taxon>Actinomycetes</taxon>
        <taxon>Micrococcales</taxon>
        <taxon>Sanguibacteraceae</taxon>
        <taxon>Sanguibacter</taxon>
    </lineage>
</organism>